<dbReference type="EMBL" id="CP116942">
    <property type="protein sequence ID" value="WCO66395.1"/>
    <property type="molecule type" value="Genomic_DNA"/>
</dbReference>
<protein>
    <submittedName>
        <fullName evidence="6">TetR/AcrR family transcriptional regulator</fullName>
    </submittedName>
</protein>
<dbReference type="Gene3D" id="1.10.10.60">
    <property type="entry name" value="Homeodomain-like"/>
    <property type="match status" value="1"/>
</dbReference>
<evidence type="ECO:0000256" key="2">
    <source>
        <dbReference type="ARBA" id="ARBA00023125"/>
    </source>
</evidence>
<dbReference type="PROSITE" id="PS50977">
    <property type="entry name" value="HTH_TETR_2"/>
    <property type="match status" value="1"/>
</dbReference>
<evidence type="ECO:0000313" key="6">
    <source>
        <dbReference type="EMBL" id="WCO66395.1"/>
    </source>
</evidence>
<dbReference type="Proteomes" id="UP001216390">
    <property type="component" value="Chromosome"/>
</dbReference>
<dbReference type="PRINTS" id="PR00455">
    <property type="entry name" value="HTHTETR"/>
</dbReference>
<organism evidence="6 7">
    <name type="scientific">Iamia majanohamensis</name>
    <dbReference type="NCBI Taxonomy" id="467976"/>
    <lineage>
        <taxon>Bacteria</taxon>
        <taxon>Bacillati</taxon>
        <taxon>Actinomycetota</taxon>
        <taxon>Acidimicrobiia</taxon>
        <taxon>Acidimicrobiales</taxon>
        <taxon>Iamiaceae</taxon>
        <taxon>Iamia</taxon>
    </lineage>
</organism>
<dbReference type="InterPro" id="IPR009057">
    <property type="entry name" value="Homeodomain-like_sf"/>
</dbReference>
<gene>
    <name evidence="6" type="ORF">PO878_18005</name>
</gene>
<dbReference type="InterPro" id="IPR001647">
    <property type="entry name" value="HTH_TetR"/>
</dbReference>
<evidence type="ECO:0000256" key="1">
    <source>
        <dbReference type="ARBA" id="ARBA00023015"/>
    </source>
</evidence>
<evidence type="ECO:0000256" key="4">
    <source>
        <dbReference type="PROSITE-ProRule" id="PRU00335"/>
    </source>
</evidence>
<reference evidence="6" key="1">
    <citation type="submission" date="2023-01" db="EMBL/GenBank/DDBJ databases">
        <title>The diversity of Class Acidimicrobiia in South China Sea sediment environments and the proposal of Iamia marina sp. nov., a novel species of the genus Iamia.</title>
        <authorList>
            <person name="He Y."/>
            <person name="Tian X."/>
        </authorList>
    </citation>
    <scope>NUCLEOTIDE SEQUENCE</scope>
    <source>
        <strain evidence="6">DSM 19957</strain>
    </source>
</reference>
<keyword evidence="7" id="KW-1185">Reference proteome</keyword>
<dbReference type="Gene3D" id="1.10.357.10">
    <property type="entry name" value="Tetracycline Repressor, domain 2"/>
    <property type="match status" value="1"/>
</dbReference>
<feature type="DNA-binding region" description="H-T-H motif" evidence="4">
    <location>
        <begin position="35"/>
        <end position="54"/>
    </location>
</feature>
<dbReference type="GO" id="GO:0003700">
    <property type="term" value="F:DNA-binding transcription factor activity"/>
    <property type="evidence" value="ECO:0007669"/>
    <property type="project" value="TreeGrafter"/>
</dbReference>
<keyword evidence="3" id="KW-0804">Transcription</keyword>
<dbReference type="Pfam" id="PF00440">
    <property type="entry name" value="TetR_N"/>
    <property type="match status" value="1"/>
</dbReference>
<proteinExistence type="predicted"/>
<dbReference type="PANTHER" id="PTHR30055">
    <property type="entry name" value="HTH-TYPE TRANSCRIPTIONAL REGULATOR RUTR"/>
    <property type="match status" value="1"/>
</dbReference>
<dbReference type="GO" id="GO:0000976">
    <property type="term" value="F:transcription cis-regulatory region binding"/>
    <property type="evidence" value="ECO:0007669"/>
    <property type="project" value="TreeGrafter"/>
</dbReference>
<evidence type="ECO:0000256" key="3">
    <source>
        <dbReference type="ARBA" id="ARBA00023163"/>
    </source>
</evidence>
<dbReference type="SUPFAM" id="SSF48498">
    <property type="entry name" value="Tetracyclin repressor-like, C-terminal domain"/>
    <property type="match status" value="1"/>
</dbReference>
<dbReference type="PANTHER" id="PTHR30055:SF234">
    <property type="entry name" value="HTH-TYPE TRANSCRIPTIONAL REGULATOR BETI"/>
    <property type="match status" value="1"/>
</dbReference>
<name>A0AAE9Y4A6_9ACTN</name>
<dbReference type="InterPro" id="IPR050109">
    <property type="entry name" value="HTH-type_TetR-like_transc_reg"/>
</dbReference>
<dbReference type="AlphaFoldDB" id="A0AAE9Y4A6"/>
<sequence length="210" mass="23532">MSEARQLTTQGRERKVQLIEAASELFAERGYDETRIVDIVERAGVAKGLFYWYFENKEALFRDLVEENRHRLRRAQAAAIDPEAEPLRRIRQGAEASVEHMSQQTRFFSLIEVENLDKQFADVLRQGTEVHARDVAAIVTEGIAGGTVRDEDPLLLAYGVVGAVGYYGHFHRTGRVELPPGDLAAFVGRFVVCSLAADEEIARRALSDEA</sequence>
<dbReference type="KEGG" id="ima:PO878_18005"/>
<feature type="domain" description="HTH tetR-type" evidence="5">
    <location>
        <begin position="12"/>
        <end position="72"/>
    </location>
</feature>
<dbReference type="RefSeq" id="WP_272735918.1">
    <property type="nucleotide sequence ID" value="NZ_CP116942.1"/>
</dbReference>
<keyword evidence="1" id="KW-0805">Transcription regulation</keyword>
<keyword evidence="2 4" id="KW-0238">DNA-binding</keyword>
<evidence type="ECO:0000313" key="7">
    <source>
        <dbReference type="Proteomes" id="UP001216390"/>
    </source>
</evidence>
<evidence type="ECO:0000259" key="5">
    <source>
        <dbReference type="PROSITE" id="PS50977"/>
    </source>
</evidence>
<dbReference type="InterPro" id="IPR036271">
    <property type="entry name" value="Tet_transcr_reg_TetR-rel_C_sf"/>
</dbReference>
<accession>A0AAE9Y4A6</accession>
<dbReference type="SUPFAM" id="SSF46689">
    <property type="entry name" value="Homeodomain-like"/>
    <property type="match status" value="1"/>
</dbReference>